<dbReference type="Proteomes" id="UP000187203">
    <property type="component" value="Unassembled WGS sequence"/>
</dbReference>
<keyword evidence="2" id="KW-1185">Reference proteome</keyword>
<evidence type="ECO:0000313" key="1">
    <source>
        <dbReference type="EMBL" id="OMO62139.1"/>
    </source>
</evidence>
<protein>
    <submittedName>
        <fullName evidence="1">Uncharacterized protein</fullName>
    </submittedName>
</protein>
<dbReference type="PANTHER" id="PTHR38377">
    <property type="entry name" value="THREONINE-TRNA LIGASE 2"/>
    <property type="match status" value="1"/>
</dbReference>
<organism evidence="1 2">
    <name type="scientific">Corchorus olitorius</name>
    <dbReference type="NCBI Taxonomy" id="93759"/>
    <lineage>
        <taxon>Eukaryota</taxon>
        <taxon>Viridiplantae</taxon>
        <taxon>Streptophyta</taxon>
        <taxon>Embryophyta</taxon>
        <taxon>Tracheophyta</taxon>
        <taxon>Spermatophyta</taxon>
        <taxon>Magnoliopsida</taxon>
        <taxon>eudicotyledons</taxon>
        <taxon>Gunneridae</taxon>
        <taxon>Pentapetalae</taxon>
        <taxon>rosids</taxon>
        <taxon>malvids</taxon>
        <taxon>Malvales</taxon>
        <taxon>Malvaceae</taxon>
        <taxon>Grewioideae</taxon>
        <taxon>Apeibeae</taxon>
        <taxon>Corchorus</taxon>
    </lineage>
</organism>
<dbReference type="OrthoDB" id="2405052at2759"/>
<sequence>MASQELLKAFYARAAVAESWKLPWPDKLKSLLSFRAPCVVDNFPVIRSQDSQTPSSLVTIKQGPYSRLQVKKLGVENEKLKYRIAHLVQAVKEADQKLESIRGSN</sequence>
<dbReference type="AlphaFoldDB" id="A0A1R3GVN6"/>
<evidence type="ECO:0000313" key="2">
    <source>
        <dbReference type="Proteomes" id="UP000187203"/>
    </source>
</evidence>
<comment type="caution">
    <text evidence="1">The sequence shown here is derived from an EMBL/GenBank/DDBJ whole genome shotgun (WGS) entry which is preliminary data.</text>
</comment>
<gene>
    <name evidence="1" type="ORF">COLO4_33202</name>
</gene>
<dbReference type="PANTHER" id="PTHR38377:SF1">
    <property type="entry name" value="THREONINE-TRNA LIGASE 2"/>
    <property type="match status" value="1"/>
</dbReference>
<reference evidence="2" key="1">
    <citation type="submission" date="2013-09" db="EMBL/GenBank/DDBJ databases">
        <title>Corchorus olitorius genome sequencing.</title>
        <authorList>
            <person name="Alam M."/>
            <person name="Haque M.S."/>
            <person name="Islam M.S."/>
            <person name="Emdad E.M."/>
            <person name="Islam M.M."/>
            <person name="Ahmed B."/>
            <person name="Halim A."/>
            <person name="Hossen Q.M.M."/>
            <person name="Hossain M.Z."/>
            <person name="Ahmed R."/>
            <person name="Khan M.M."/>
            <person name="Islam R."/>
            <person name="Rashid M.M."/>
            <person name="Khan S.A."/>
            <person name="Rahman M.S."/>
            <person name="Alam M."/>
            <person name="Yahiya A.S."/>
            <person name="Khan M.S."/>
            <person name="Azam M.S."/>
            <person name="Haque T."/>
            <person name="Lashkar M.Z.H."/>
            <person name="Akhand A.I."/>
            <person name="Morshed G."/>
            <person name="Roy S."/>
            <person name="Uddin K.S."/>
            <person name="Rabeya T."/>
            <person name="Hossain A.S."/>
            <person name="Chowdhury A."/>
            <person name="Snigdha A.R."/>
            <person name="Mortoza M.S."/>
            <person name="Matin S.A."/>
            <person name="Hoque S.M.E."/>
            <person name="Islam M.K."/>
            <person name="Roy D.K."/>
            <person name="Haider R."/>
            <person name="Moosa M.M."/>
            <person name="Elias S.M."/>
            <person name="Hasan A.M."/>
            <person name="Jahan S."/>
            <person name="Shafiuddin M."/>
            <person name="Mahmood N."/>
            <person name="Shommy N.S."/>
        </authorList>
    </citation>
    <scope>NUCLEOTIDE SEQUENCE [LARGE SCALE GENOMIC DNA]</scope>
    <source>
        <strain evidence="2">cv. O-4</strain>
    </source>
</reference>
<accession>A0A1R3GVN6</accession>
<dbReference type="EMBL" id="AWUE01021464">
    <property type="protein sequence ID" value="OMO62139.1"/>
    <property type="molecule type" value="Genomic_DNA"/>
</dbReference>
<name>A0A1R3GVN6_9ROSI</name>
<proteinExistence type="predicted"/>